<comment type="caution">
    <text evidence="1">The sequence shown here is derived from an EMBL/GenBank/DDBJ whole genome shotgun (WGS) entry which is preliminary data.</text>
</comment>
<dbReference type="EMBL" id="LXQA010358116">
    <property type="protein sequence ID" value="MCI46482.1"/>
    <property type="molecule type" value="Genomic_DNA"/>
</dbReference>
<keyword evidence="2" id="KW-1185">Reference proteome</keyword>
<feature type="non-terminal residue" evidence="1">
    <location>
        <position position="1"/>
    </location>
</feature>
<dbReference type="AlphaFoldDB" id="A0A392SDG0"/>
<accession>A0A392SDG0</accession>
<reference evidence="1 2" key="1">
    <citation type="journal article" date="2018" name="Front. Plant Sci.">
        <title>Red Clover (Trifolium pratense) and Zigzag Clover (T. medium) - A Picture of Genomic Similarities and Differences.</title>
        <authorList>
            <person name="Dluhosova J."/>
            <person name="Istvanek J."/>
            <person name="Nedelnik J."/>
            <person name="Repkova J."/>
        </authorList>
    </citation>
    <scope>NUCLEOTIDE SEQUENCE [LARGE SCALE GENOMIC DNA]</scope>
    <source>
        <strain evidence="2">cv. 10/8</strain>
        <tissue evidence="1">Leaf</tissue>
    </source>
</reference>
<organism evidence="1 2">
    <name type="scientific">Trifolium medium</name>
    <dbReference type="NCBI Taxonomy" id="97028"/>
    <lineage>
        <taxon>Eukaryota</taxon>
        <taxon>Viridiplantae</taxon>
        <taxon>Streptophyta</taxon>
        <taxon>Embryophyta</taxon>
        <taxon>Tracheophyta</taxon>
        <taxon>Spermatophyta</taxon>
        <taxon>Magnoliopsida</taxon>
        <taxon>eudicotyledons</taxon>
        <taxon>Gunneridae</taxon>
        <taxon>Pentapetalae</taxon>
        <taxon>rosids</taxon>
        <taxon>fabids</taxon>
        <taxon>Fabales</taxon>
        <taxon>Fabaceae</taxon>
        <taxon>Papilionoideae</taxon>
        <taxon>50 kb inversion clade</taxon>
        <taxon>NPAAA clade</taxon>
        <taxon>Hologalegina</taxon>
        <taxon>IRL clade</taxon>
        <taxon>Trifolieae</taxon>
        <taxon>Trifolium</taxon>
    </lineage>
</organism>
<name>A0A392SDG0_9FABA</name>
<proteinExistence type="predicted"/>
<evidence type="ECO:0000313" key="2">
    <source>
        <dbReference type="Proteomes" id="UP000265520"/>
    </source>
</evidence>
<sequence>TRHLGEVEGGCVPADAPTLKLVNWVKQGFQKVRMRT</sequence>
<protein>
    <submittedName>
        <fullName evidence="1">Uncharacterized protein</fullName>
    </submittedName>
</protein>
<dbReference type="Proteomes" id="UP000265520">
    <property type="component" value="Unassembled WGS sequence"/>
</dbReference>
<evidence type="ECO:0000313" key="1">
    <source>
        <dbReference type="EMBL" id="MCI46482.1"/>
    </source>
</evidence>